<dbReference type="KEGG" id="tfr:BR63_06785"/>
<dbReference type="Gene3D" id="3.30.2350.10">
    <property type="entry name" value="Pseudouridine synthase"/>
    <property type="match status" value="1"/>
</dbReference>
<dbReference type="EC" id="5.4.99.-" evidence="7"/>
<accession>A0A7G6E1U4</accession>
<protein>
    <recommendedName>
        <fullName evidence="7">Pseudouridine synthase</fullName>
        <ecNumber evidence="7">5.4.99.-</ecNumber>
    </recommendedName>
</protein>
<name>A0A7G6E1U4_THEFR</name>
<dbReference type="RefSeq" id="WP_034424418.1">
    <property type="nucleotide sequence ID" value="NZ_CP045798.1"/>
</dbReference>
<dbReference type="Gene3D" id="3.10.290.10">
    <property type="entry name" value="RNA-binding S4 domain"/>
    <property type="match status" value="1"/>
</dbReference>
<dbReference type="InterPro" id="IPR050188">
    <property type="entry name" value="RluA_PseudoU_synthase"/>
</dbReference>
<dbReference type="EMBL" id="CP045798">
    <property type="protein sequence ID" value="QNB46048.1"/>
    <property type="molecule type" value="Genomic_DNA"/>
</dbReference>
<comment type="function">
    <text evidence="7">Responsible for synthesis of pseudouridine from uracil.</text>
</comment>
<dbReference type="Proteomes" id="UP000515847">
    <property type="component" value="Chromosome"/>
</dbReference>
<dbReference type="InterPro" id="IPR006145">
    <property type="entry name" value="PsdUridine_synth_RsuA/RluA"/>
</dbReference>
<dbReference type="PROSITE" id="PS01129">
    <property type="entry name" value="PSI_RLU"/>
    <property type="match status" value="1"/>
</dbReference>
<gene>
    <name evidence="9" type="ORF">BR63_06785</name>
</gene>
<dbReference type="GO" id="GO:0120159">
    <property type="term" value="F:rRNA pseudouridine synthase activity"/>
    <property type="evidence" value="ECO:0007669"/>
    <property type="project" value="UniProtKB-ARBA"/>
</dbReference>
<evidence type="ECO:0000313" key="10">
    <source>
        <dbReference type="Proteomes" id="UP000515847"/>
    </source>
</evidence>
<reference evidence="9 10" key="1">
    <citation type="journal article" date="2019" name="Front. Microbiol.">
        <title>Thermoanaerosceptrum fracticalcis gen. nov. sp. nov., a Novel Fumarate-Fermenting Microorganism From a Deep Fractured Carbonate Aquifer of the US Great Basin.</title>
        <authorList>
            <person name="Hamilton-Brehm S.D."/>
            <person name="Stewart L.E."/>
            <person name="Zavarin M."/>
            <person name="Caldwell M."/>
            <person name="Lawson P.A."/>
            <person name="Onstott T.C."/>
            <person name="Grzymski J."/>
            <person name="Neveux I."/>
            <person name="Lollar B.S."/>
            <person name="Russell C.E."/>
            <person name="Moser D.P."/>
        </authorList>
    </citation>
    <scope>NUCLEOTIDE SEQUENCE [LARGE SCALE GENOMIC DNA]</scope>
    <source>
        <strain evidence="9 10">DRI-13</strain>
    </source>
</reference>
<dbReference type="AlphaFoldDB" id="A0A7G6E1U4"/>
<dbReference type="GO" id="GO:0000455">
    <property type="term" value="P:enzyme-directed rRNA pseudouridine synthesis"/>
    <property type="evidence" value="ECO:0007669"/>
    <property type="project" value="TreeGrafter"/>
</dbReference>
<dbReference type="InterPro" id="IPR006224">
    <property type="entry name" value="PsdUridine_synth_RluA-like_CS"/>
</dbReference>
<evidence type="ECO:0000256" key="7">
    <source>
        <dbReference type="RuleBase" id="RU362028"/>
    </source>
</evidence>
<dbReference type="CDD" id="cd00165">
    <property type="entry name" value="S4"/>
    <property type="match status" value="1"/>
</dbReference>
<dbReference type="PROSITE" id="PS50889">
    <property type="entry name" value="S4"/>
    <property type="match status" value="1"/>
</dbReference>
<dbReference type="SUPFAM" id="SSF55120">
    <property type="entry name" value="Pseudouridine synthase"/>
    <property type="match status" value="1"/>
</dbReference>
<comment type="catalytic activity">
    <reaction evidence="1 7">
        <text>a uridine in RNA = a pseudouridine in RNA</text>
        <dbReference type="Rhea" id="RHEA:48348"/>
        <dbReference type="Rhea" id="RHEA-COMP:12068"/>
        <dbReference type="Rhea" id="RHEA-COMP:12069"/>
        <dbReference type="ChEBI" id="CHEBI:65314"/>
        <dbReference type="ChEBI" id="CHEBI:65315"/>
    </reaction>
</comment>
<dbReference type="Pfam" id="PF00849">
    <property type="entry name" value="PseudoU_synth_2"/>
    <property type="match status" value="1"/>
</dbReference>
<evidence type="ECO:0000256" key="1">
    <source>
        <dbReference type="ARBA" id="ARBA00000073"/>
    </source>
</evidence>
<dbReference type="OrthoDB" id="9807829at2"/>
<evidence type="ECO:0000256" key="4">
    <source>
        <dbReference type="ARBA" id="ARBA00023235"/>
    </source>
</evidence>
<dbReference type="InterPro" id="IPR006225">
    <property type="entry name" value="PsdUridine_synth_RluC/D"/>
</dbReference>
<dbReference type="PANTHER" id="PTHR21600">
    <property type="entry name" value="MITOCHONDRIAL RNA PSEUDOURIDINE SYNTHASE"/>
    <property type="match status" value="1"/>
</dbReference>
<evidence type="ECO:0000256" key="3">
    <source>
        <dbReference type="ARBA" id="ARBA00022884"/>
    </source>
</evidence>
<evidence type="ECO:0000256" key="5">
    <source>
        <dbReference type="PIRSR" id="PIRSR606225-1"/>
    </source>
</evidence>
<keyword evidence="10" id="KW-1185">Reference proteome</keyword>
<dbReference type="InterPro" id="IPR020103">
    <property type="entry name" value="PsdUridine_synth_cat_dom_sf"/>
</dbReference>
<proteinExistence type="inferred from homology"/>
<keyword evidence="4 7" id="KW-0413">Isomerase</keyword>
<dbReference type="SMART" id="SM00363">
    <property type="entry name" value="S4"/>
    <property type="match status" value="1"/>
</dbReference>
<dbReference type="PANTHER" id="PTHR21600:SF44">
    <property type="entry name" value="RIBOSOMAL LARGE SUBUNIT PSEUDOURIDINE SYNTHASE D"/>
    <property type="match status" value="1"/>
</dbReference>
<evidence type="ECO:0000256" key="6">
    <source>
        <dbReference type="PROSITE-ProRule" id="PRU00182"/>
    </source>
</evidence>
<evidence type="ECO:0000313" key="9">
    <source>
        <dbReference type="EMBL" id="QNB46048.1"/>
    </source>
</evidence>
<comment type="similarity">
    <text evidence="2 7">Belongs to the pseudouridine synthase RluA family.</text>
</comment>
<feature type="active site" evidence="5">
    <location>
        <position position="138"/>
    </location>
</feature>
<dbReference type="GO" id="GO:0003723">
    <property type="term" value="F:RNA binding"/>
    <property type="evidence" value="ECO:0007669"/>
    <property type="project" value="UniProtKB-KW"/>
</dbReference>
<feature type="domain" description="RNA-binding S4" evidence="8">
    <location>
        <begin position="15"/>
        <end position="79"/>
    </location>
</feature>
<dbReference type="InterPro" id="IPR002942">
    <property type="entry name" value="S4_RNA-bd"/>
</dbReference>
<evidence type="ECO:0000259" key="8">
    <source>
        <dbReference type="SMART" id="SM00363"/>
    </source>
</evidence>
<sequence>MQEFKFTVNPEQQGTRLDVFLTEKIPEISRSQVQKLIEEGNITVNDIRQKSNYKLRIGNLIRALLPAPEPLKVEAEPIPLDVVYEDQDVIIINKPQGMVVHPANGNYRGTLVNALLFHCRDLSGINGVLRPGIVHRIDKDTSGLLVVAKNDKAHISLAKQIKEHTVKREYIALVHGVISEPGGIVDAPIGRDPKDRQKMAVVLKNSKEAITKYLVLERFRAYTLVECQLKTGRTHQIRVHMAYLGHPVVGDPKYGPRKAHLGFKGQALHAKTLGFHHPRSGKWLEFSVDVPKEFADILQELRSSIETT</sequence>
<dbReference type="FunFam" id="3.30.2350.10:FF:000006">
    <property type="entry name" value="Pseudouridine synthase"/>
    <property type="match status" value="1"/>
</dbReference>
<organism evidence="9 10">
    <name type="scientific">Thermanaerosceptrum fracticalcis</name>
    <dbReference type="NCBI Taxonomy" id="1712410"/>
    <lineage>
        <taxon>Bacteria</taxon>
        <taxon>Bacillati</taxon>
        <taxon>Bacillota</taxon>
        <taxon>Clostridia</taxon>
        <taxon>Eubacteriales</taxon>
        <taxon>Peptococcaceae</taxon>
        <taxon>Thermanaerosceptrum</taxon>
    </lineage>
</organism>
<dbReference type="SUPFAM" id="SSF55174">
    <property type="entry name" value="Alpha-L RNA-binding motif"/>
    <property type="match status" value="1"/>
</dbReference>
<dbReference type="CDD" id="cd02869">
    <property type="entry name" value="PseudoU_synth_RluA_like"/>
    <property type="match status" value="1"/>
</dbReference>
<keyword evidence="3 6" id="KW-0694">RNA-binding</keyword>
<dbReference type="NCBIfam" id="TIGR00005">
    <property type="entry name" value="rluA_subfam"/>
    <property type="match status" value="1"/>
</dbReference>
<dbReference type="InterPro" id="IPR036986">
    <property type="entry name" value="S4_RNA-bd_sf"/>
</dbReference>
<dbReference type="Pfam" id="PF01479">
    <property type="entry name" value="S4"/>
    <property type="match status" value="1"/>
</dbReference>
<evidence type="ECO:0000256" key="2">
    <source>
        <dbReference type="ARBA" id="ARBA00010876"/>
    </source>
</evidence>